<comment type="caution">
    <text evidence="2">The sequence shown here is derived from an EMBL/GenBank/DDBJ whole genome shotgun (WGS) entry which is preliminary data.</text>
</comment>
<dbReference type="AlphaFoldDB" id="J6ESV5"/>
<dbReference type="HOGENOM" id="CLU_877689_0_0_1"/>
<gene>
    <name evidence="2" type="ORF">A1Q1_05745</name>
</gene>
<feature type="compositionally biased region" description="Low complexity" evidence="1">
    <location>
        <begin position="53"/>
        <end position="64"/>
    </location>
</feature>
<dbReference type="EMBL" id="ALBS01000321">
    <property type="protein sequence ID" value="EJT45832.1"/>
    <property type="molecule type" value="Genomic_DNA"/>
</dbReference>
<evidence type="ECO:0000313" key="2">
    <source>
        <dbReference type="EMBL" id="EJT45832.1"/>
    </source>
</evidence>
<feature type="region of interest" description="Disordered" evidence="1">
    <location>
        <begin position="172"/>
        <end position="243"/>
    </location>
</feature>
<sequence>MTVSPKDPRPGAASRRDAELPPTPDSRRSSSVSSNSNVEVWRAGMSSLKGYGSSPELPSLPSPSGTANPTELTERDQKVNITSEPKQGLSPVPDSDVERQLQEIDAMAFPAFASPSDTLRGDSRELVTRKSSNLFSTVQKRKAQWNNEAEIAKKRHLVTLGSAFLAPLTRTSTHQFKQQLPHSDRANSRHISDRDQRAGDRDREHNRDRDRDRDWDRNRRTPPASDRPPSPPPALPDFNDDTTVLLEIPPGTTQITPRMLKGLVARTSERRNAKFLHDRRSSRSNLCDWLDRLNDAITNGDLRVLDEELDKIERERR</sequence>
<feature type="compositionally biased region" description="Polar residues" evidence="1">
    <location>
        <begin position="172"/>
        <end position="181"/>
    </location>
</feature>
<feature type="compositionally biased region" description="Basic and acidic residues" evidence="1">
    <location>
        <begin position="1"/>
        <end position="19"/>
    </location>
</feature>
<feature type="region of interest" description="Disordered" evidence="1">
    <location>
        <begin position="1"/>
        <end position="96"/>
    </location>
</feature>
<accession>J6ESV5</accession>
<dbReference type="VEuPathDB" id="FungiDB:A1Q1_05745"/>
<protein>
    <submittedName>
        <fullName evidence="2">Uncharacterized protein</fullName>
    </submittedName>
</protein>
<feature type="compositionally biased region" description="Basic and acidic residues" evidence="1">
    <location>
        <begin position="182"/>
        <end position="219"/>
    </location>
</feature>
<evidence type="ECO:0000256" key="1">
    <source>
        <dbReference type="SAM" id="MobiDB-lite"/>
    </source>
</evidence>
<dbReference type="Proteomes" id="UP000002748">
    <property type="component" value="Unassembled WGS sequence"/>
</dbReference>
<dbReference type="KEGG" id="tasa:A1Q1_05745"/>
<proteinExistence type="predicted"/>
<reference evidence="2 3" key="1">
    <citation type="journal article" date="2012" name="Eukaryot. Cell">
        <title>Draft genome sequence of CBS 2479, the standard type strain of Trichosporon asahii.</title>
        <authorList>
            <person name="Yang R.Y."/>
            <person name="Li H.T."/>
            <person name="Zhu H."/>
            <person name="Zhou G.P."/>
            <person name="Wang M."/>
            <person name="Wang L."/>
        </authorList>
    </citation>
    <scope>NUCLEOTIDE SEQUENCE [LARGE SCALE GENOMIC DNA]</scope>
    <source>
        <strain evidence="3">ATCC 90039 / CBS 2479 / JCM 2466 / KCTC 7840 / NCYC 2677 / UAMH 7654</strain>
    </source>
</reference>
<organism evidence="2 3">
    <name type="scientific">Trichosporon asahii var. asahii (strain ATCC 90039 / CBS 2479 / JCM 2466 / KCTC 7840 / NBRC 103889/ NCYC 2677 / UAMH 7654)</name>
    <name type="common">Yeast</name>
    <dbReference type="NCBI Taxonomy" id="1186058"/>
    <lineage>
        <taxon>Eukaryota</taxon>
        <taxon>Fungi</taxon>
        <taxon>Dikarya</taxon>
        <taxon>Basidiomycota</taxon>
        <taxon>Agaricomycotina</taxon>
        <taxon>Tremellomycetes</taxon>
        <taxon>Trichosporonales</taxon>
        <taxon>Trichosporonaceae</taxon>
        <taxon>Trichosporon</taxon>
    </lineage>
</organism>
<feature type="compositionally biased region" description="Pro residues" evidence="1">
    <location>
        <begin position="225"/>
        <end position="235"/>
    </location>
</feature>
<dbReference type="RefSeq" id="XP_014176429.1">
    <property type="nucleotide sequence ID" value="XM_014320954.1"/>
</dbReference>
<dbReference type="GeneID" id="25989257"/>
<name>J6ESV5_TRIAS</name>
<evidence type="ECO:0000313" key="3">
    <source>
        <dbReference type="Proteomes" id="UP000002748"/>
    </source>
</evidence>
<feature type="compositionally biased region" description="Low complexity" evidence="1">
    <location>
        <begin position="29"/>
        <end position="38"/>
    </location>
</feature>